<evidence type="ECO:0000313" key="1">
    <source>
        <dbReference type="EMBL" id="KAF2536969.1"/>
    </source>
</evidence>
<dbReference type="Proteomes" id="UP000712281">
    <property type="component" value="Unassembled WGS sequence"/>
</dbReference>
<evidence type="ECO:0000313" key="2">
    <source>
        <dbReference type="Proteomes" id="UP000712281"/>
    </source>
</evidence>
<gene>
    <name evidence="1" type="ORF">F2Q68_00021365</name>
</gene>
<protein>
    <submittedName>
        <fullName evidence="1">Uncharacterized protein</fullName>
    </submittedName>
</protein>
<proteinExistence type="predicted"/>
<dbReference type="AlphaFoldDB" id="A0A3N6RT51"/>
<accession>A0A3N6RT51</accession>
<name>A0A3N6RT51_BRACR</name>
<dbReference type="EMBL" id="QGKW02002228">
    <property type="protein sequence ID" value="KAF2536969.1"/>
    <property type="molecule type" value="Genomic_DNA"/>
</dbReference>
<organism evidence="1 2">
    <name type="scientific">Brassica cretica</name>
    <name type="common">Mustard</name>
    <dbReference type="NCBI Taxonomy" id="69181"/>
    <lineage>
        <taxon>Eukaryota</taxon>
        <taxon>Viridiplantae</taxon>
        <taxon>Streptophyta</taxon>
        <taxon>Embryophyta</taxon>
        <taxon>Tracheophyta</taxon>
        <taxon>Spermatophyta</taxon>
        <taxon>Magnoliopsida</taxon>
        <taxon>eudicotyledons</taxon>
        <taxon>Gunneridae</taxon>
        <taxon>Pentapetalae</taxon>
        <taxon>rosids</taxon>
        <taxon>malvids</taxon>
        <taxon>Brassicales</taxon>
        <taxon>Brassicaceae</taxon>
        <taxon>Brassiceae</taxon>
        <taxon>Brassica</taxon>
    </lineage>
</organism>
<comment type="caution">
    <text evidence="1">The sequence shown here is derived from an EMBL/GenBank/DDBJ whole genome shotgun (WGS) entry which is preliminary data.</text>
</comment>
<reference evidence="1" key="1">
    <citation type="submission" date="2019-12" db="EMBL/GenBank/DDBJ databases">
        <title>Genome sequencing and annotation of Brassica cretica.</title>
        <authorList>
            <person name="Studholme D.J."/>
            <person name="Sarris P.F."/>
        </authorList>
    </citation>
    <scope>NUCLEOTIDE SEQUENCE</scope>
    <source>
        <strain evidence="1">PFS-001/15</strain>
        <tissue evidence="1">Leaf</tissue>
    </source>
</reference>
<sequence>MMSWTTRVKPSRMILDPFRVVGPLRTMGNSGRLTITEVVSRYGGEVLVMFELHGLMGCSLVDVLLRRSCSCFIPP</sequence>